<evidence type="ECO:0000313" key="3">
    <source>
        <dbReference type="Proteomes" id="UP000018948"/>
    </source>
</evidence>
<comment type="caution">
    <text evidence="2">The sequence shown here is derived from an EMBL/GenBank/DDBJ whole genome shotgun (WGS) entry which is preliminary data.</text>
</comment>
<dbReference type="Proteomes" id="UP000018948">
    <property type="component" value="Unassembled WGS sequence"/>
</dbReference>
<sequence>MTNQRHRTALNHDALIVEKLSGDPQLLDRFLQVREASGNTVVLPEKVIDAQRIWTLKRNVHQRNEYCCAELVELAERIVEFTEETLMRVKWSEAEVASLVYWINDLLEEFRGAAENGDGFRQVRTRCSTDDRLLKDLMFVKVHRQVDTLRAETVAEDTRCQEQRPAAASRQQPSLAEKKRLGRIPRDVLRRLPVQQSTALTWNGDRDRKHDDHRQTITDRADGIYVRYLEAFATAKTQGIHLEPSKKKDADPNEAVRTSHDLSFPKNDSVNSSFITDSVPRVCYESVVRIARRIENLTNSGYEGRIFMLKGDVKGAFRHLRVRANQVFRIAACLKELGIIIIGMVAPCGWAGSPPCYA</sequence>
<feature type="region of interest" description="Disordered" evidence="1">
    <location>
        <begin position="157"/>
        <end position="179"/>
    </location>
</feature>
<gene>
    <name evidence="2" type="ORF">F442_03679</name>
</gene>
<accession>W2ZVS1</accession>
<proteinExistence type="predicted"/>
<organism evidence="2 3">
    <name type="scientific">Phytophthora nicotianae P10297</name>
    <dbReference type="NCBI Taxonomy" id="1317064"/>
    <lineage>
        <taxon>Eukaryota</taxon>
        <taxon>Sar</taxon>
        <taxon>Stramenopiles</taxon>
        <taxon>Oomycota</taxon>
        <taxon>Peronosporomycetes</taxon>
        <taxon>Peronosporales</taxon>
        <taxon>Peronosporaceae</taxon>
        <taxon>Phytophthora</taxon>
    </lineage>
</organism>
<dbReference type="AlphaFoldDB" id="W2ZVS1"/>
<dbReference type="OrthoDB" id="110861at2759"/>
<protein>
    <submittedName>
        <fullName evidence="2">Uncharacterized protein</fullName>
    </submittedName>
</protein>
<evidence type="ECO:0000256" key="1">
    <source>
        <dbReference type="SAM" id="MobiDB-lite"/>
    </source>
</evidence>
<feature type="region of interest" description="Disordered" evidence="1">
    <location>
        <begin position="242"/>
        <end position="262"/>
    </location>
</feature>
<reference evidence="2 3" key="1">
    <citation type="submission" date="2013-11" db="EMBL/GenBank/DDBJ databases">
        <title>The Genome Sequence of Phytophthora parasitica P10297.</title>
        <authorList>
            <consortium name="The Broad Institute Genomics Platform"/>
            <person name="Russ C."/>
            <person name="Tyler B."/>
            <person name="Panabieres F."/>
            <person name="Shan W."/>
            <person name="Tripathy S."/>
            <person name="Grunwald N."/>
            <person name="Machado M."/>
            <person name="Johnson C.S."/>
            <person name="Walker B."/>
            <person name="Young S.K."/>
            <person name="Zeng Q."/>
            <person name="Gargeya S."/>
            <person name="Fitzgerald M."/>
            <person name="Haas B."/>
            <person name="Abouelleil A."/>
            <person name="Allen A.W."/>
            <person name="Alvarado L."/>
            <person name="Arachchi H.M."/>
            <person name="Berlin A.M."/>
            <person name="Chapman S.B."/>
            <person name="Gainer-Dewar J."/>
            <person name="Goldberg J."/>
            <person name="Griggs A."/>
            <person name="Gujja S."/>
            <person name="Hansen M."/>
            <person name="Howarth C."/>
            <person name="Imamovic A."/>
            <person name="Ireland A."/>
            <person name="Larimer J."/>
            <person name="McCowan C."/>
            <person name="Murphy C."/>
            <person name="Pearson M."/>
            <person name="Poon T.W."/>
            <person name="Priest M."/>
            <person name="Roberts A."/>
            <person name="Saif S."/>
            <person name="Shea T."/>
            <person name="Sisk P."/>
            <person name="Sykes S."/>
            <person name="Wortman J."/>
            <person name="Nusbaum C."/>
            <person name="Birren B."/>
        </authorList>
    </citation>
    <scope>NUCLEOTIDE SEQUENCE [LARGE SCALE GENOMIC DNA]</scope>
    <source>
        <strain evidence="2 3">P10297</strain>
    </source>
</reference>
<evidence type="ECO:0000313" key="2">
    <source>
        <dbReference type="EMBL" id="ETP51125.1"/>
    </source>
</evidence>
<name>W2ZVS1_PHYNI</name>
<dbReference type="EMBL" id="ANIY01000846">
    <property type="protein sequence ID" value="ETP51125.1"/>
    <property type="molecule type" value="Genomic_DNA"/>
</dbReference>